<dbReference type="GeneID" id="85314998"/>
<keyword evidence="4" id="KW-1185">Reference proteome</keyword>
<evidence type="ECO:0000313" key="4">
    <source>
        <dbReference type="Proteomes" id="UP001244011"/>
    </source>
</evidence>
<evidence type="ECO:0000256" key="1">
    <source>
        <dbReference type="ARBA" id="ARBA00022631"/>
    </source>
</evidence>
<dbReference type="InterPro" id="IPR036778">
    <property type="entry name" value="OHCU_decarboxylase_sf"/>
</dbReference>
<dbReference type="RefSeq" id="XP_060280663.1">
    <property type="nucleotide sequence ID" value="XM_060431811.1"/>
</dbReference>
<comment type="caution">
    <text evidence="3">The sequence shown here is derived from an EMBL/GenBank/DDBJ whole genome shotgun (WGS) entry which is preliminary data.</text>
</comment>
<dbReference type="Pfam" id="PF09349">
    <property type="entry name" value="OHCU_decarbox"/>
    <property type="match status" value="1"/>
</dbReference>
<dbReference type="Gene3D" id="1.10.3330.10">
    <property type="entry name" value="Oxo-4-hydroxy-4-carboxy-5-ureidoimidazoline decarboxylase"/>
    <property type="match status" value="1"/>
</dbReference>
<gene>
    <name evidence="3" type="ORF">QBC33DRAFT_595162</name>
</gene>
<dbReference type="GO" id="GO:0006144">
    <property type="term" value="P:purine nucleobase metabolic process"/>
    <property type="evidence" value="ECO:0007669"/>
    <property type="project" value="UniProtKB-KW"/>
</dbReference>
<dbReference type="PANTHER" id="PTHR37987">
    <property type="entry name" value="CHROMOSOME 9, WHOLE GENOME SHOTGUN SEQUENCE"/>
    <property type="match status" value="1"/>
</dbReference>
<accession>A0AAJ0BTZ7</accession>
<dbReference type="SUPFAM" id="SSF158694">
    <property type="entry name" value="UraD-Like"/>
    <property type="match status" value="1"/>
</dbReference>
<keyword evidence="1" id="KW-0659">Purine metabolism</keyword>
<dbReference type="EMBL" id="MU839020">
    <property type="protein sequence ID" value="KAK1764450.1"/>
    <property type="molecule type" value="Genomic_DNA"/>
</dbReference>
<dbReference type="PANTHER" id="PTHR37987:SF1">
    <property type="entry name" value="OXO-4-HYDROXY-4-CARBOXY-5-UREIDOIMIDAZOLINE DECARBOXYLASE DOMAIN-CONTAINING PROTEIN"/>
    <property type="match status" value="1"/>
</dbReference>
<sequence length="194" mass="20195">MTTTPLNPHAAPFLPAITSLPTLPDASLVSTLDLLFEPSPELRALALPTVRAMSFASYADLVATVRDELLAVAAAVRDDRDARASLHAALGGHPRLGGGGGGGGISGGEQRGLEGAGDELAVLNGEYEERFPGMRYVVFVNGRGRDAIVGDMRRRIDRGDLAAEEVEAIQAICDIAIDRAAKLQAAVPAPAETS</sequence>
<evidence type="ECO:0000313" key="3">
    <source>
        <dbReference type="EMBL" id="KAK1764450.1"/>
    </source>
</evidence>
<proteinExistence type="predicted"/>
<name>A0AAJ0BTZ7_9PEZI</name>
<evidence type="ECO:0000259" key="2">
    <source>
        <dbReference type="Pfam" id="PF09349"/>
    </source>
</evidence>
<dbReference type="AlphaFoldDB" id="A0AAJ0BTZ7"/>
<dbReference type="Proteomes" id="UP001244011">
    <property type="component" value="Unassembled WGS sequence"/>
</dbReference>
<feature type="domain" description="Oxo-4-hydroxy-4-carboxy-5-ureidoimidazoline decarboxylase" evidence="2">
    <location>
        <begin position="22"/>
        <end position="180"/>
    </location>
</feature>
<organism evidence="3 4">
    <name type="scientific">Phialemonium atrogriseum</name>
    <dbReference type="NCBI Taxonomy" id="1093897"/>
    <lineage>
        <taxon>Eukaryota</taxon>
        <taxon>Fungi</taxon>
        <taxon>Dikarya</taxon>
        <taxon>Ascomycota</taxon>
        <taxon>Pezizomycotina</taxon>
        <taxon>Sordariomycetes</taxon>
        <taxon>Sordariomycetidae</taxon>
        <taxon>Cephalothecales</taxon>
        <taxon>Cephalothecaceae</taxon>
        <taxon>Phialemonium</taxon>
    </lineage>
</organism>
<protein>
    <submittedName>
        <fullName evidence="3">Oxo-4-hydroxy-4-carboxy-5-ureidoimidazoline decarboxylase</fullName>
    </submittedName>
</protein>
<dbReference type="InterPro" id="IPR018020">
    <property type="entry name" value="OHCU_decarboxylase"/>
</dbReference>
<reference evidence="3" key="1">
    <citation type="submission" date="2023-06" db="EMBL/GenBank/DDBJ databases">
        <title>Genome-scale phylogeny and comparative genomics of the fungal order Sordariales.</title>
        <authorList>
            <consortium name="Lawrence Berkeley National Laboratory"/>
            <person name="Hensen N."/>
            <person name="Bonometti L."/>
            <person name="Westerberg I."/>
            <person name="Brannstrom I.O."/>
            <person name="Guillou S."/>
            <person name="Cros-Aarteil S."/>
            <person name="Calhoun S."/>
            <person name="Haridas S."/>
            <person name="Kuo A."/>
            <person name="Mondo S."/>
            <person name="Pangilinan J."/>
            <person name="Riley R."/>
            <person name="Labutti K."/>
            <person name="Andreopoulos B."/>
            <person name="Lipzen A."/>
            <person name="Chen C."/>
            <person name="Yanf M."/>
            <person name="Daum C."/>
            <person name="Ng V."/>
            <person name="Clum A."/>
            <person name="Steindorff A."/>
            <person name="Ohm R."/>
            <person name="Martin F."/>
            <person name="Silar P."/>
            <person name="Natvig D."/>
            <person name="Lalanne C."/>
            <person name="Gautier V."/>
            <person name="Ament-Velasquez S.L."/>
            <person name="Kruys A."/>
            <person name="Hutchinson M.I."/>
            <person name="Powell A.J."/>
            <person name="Barry K."/>
            <person name="Miller A.N."/>
            <person name="Grigoriev I.V."/>
            <person name="Debuchy R."/>
            <person name="Gladieux P."/>
            <person name="Thoren M.H."/>
            <person name="Johannesson H."/>
        </authorList>
    </citation>
    <scope>NUCLEOTIDE SEQUENCE</scope>
    <source>
        <strain evidence="3">8032-3</strain>
    </source>
</reference>